<organism evidence="2">
    <name type="scientific">hydrothermal vent metagenome</name>
    <dbReference type="NCBI Taxonomy" id="652676"/>
    <lineage>
        <taxon>unclassified sequences</taxon>
        <taxon>metagenomes</taxon>
        <taxon>ecological metagenomes</taxon>
    </lineage>
</organism>
<protein>
    <submittedName>
        <fullName evidence="2">Uncharacterized protein</fullName>
    </submittedName>
</protein>
<evidence type="ECO:0000256" key="1">
    <source>
        <dbReference type="SAM" id="MobiDB-lite"/>
    </source>
</evidence>
<proteinExistence type="predicted"/>
<dbReference type="EMBL" id="UOET01000187">
    <property type="protein sequence ID" value="VAW28046.1"/>
    <property type="molecule type" value="Genomic_DNA"/>
</dbReference>
<dbReference type="PROSITE" id="PS51257">
    <property type="entry name" value="PROKAR_LIPOPROTEIN"/>
    <property type="match status" value="1"/>
</dbReference>
<reference evidence="2" key="1">
    <citation type="submission" date="2018-06" db="EMBL/GenBank/DDBJ databases">
        <authorList>
            <person name="Zhirakovskaya E."/>
        </authorList>
    </citation>
    <scope>NUCLEOTIDE SEQUENCE</scope>
</reference>
<feature type="non-terminal residue" evidence="2">
    <location>
        <position position="97"/>
    </location>
</feature>
<evidence type="ECO:0000313" key="2">
    <source>
        <dbReference type="EMBL" id="VAW28046.1"/>
    </source>
</evidence>
<feature type="region of interest" description="Disordered" evidence="1">
    <location>
        <begin position="28"/>
        <end position="48"/>
    </location>
</feature>
<sequence length="97" mass="10569">MKTTKFINIKSIFLAVILMTSLAACSSQPESNIENNKAETETKASGEMTPVLLTRQQFKTLDIEADTMGKRDFHGVVEANGHLQVSPQNMASVTAIV</sequence>
<name>A0A3B0V7X3_9ZZZZ</name>
<gene>
    <name evidence="2" type="ORF">MNBD_BACTEROID07-1786</name>
</gene>
<accession>A0A3B0V7X3</accession>
<dbReference type="AlphaFoldDB" id="A0A3B0V7X3"/>